<dbReference type="SMART" id="SM00345">
    <property type="entry name" value="HTH_GNTR"/>
    <property type="match status" value="1"/>
</dbReference>
<accession>A0A1C9HV74</accession>
<dbReference type="InterPro" id="IPR000524">
    <property type="entry name" value="Tscrpt_reg_HTH_GntR"/>
</dbReference>
<dbReference type="GO" id="GO:0003700">
    <property type="term" value="F:DNA-binding transcription factor activity"/>
    <property type="evidence" value="ECO:0007669"/>
    <property type="project" value="InterPro"/>
</dbReference>
<dbReference type="EMBL" id="KX488187">
    <property type="protein sequence ID" value="AOO90551.1"/>
    <property type="molecule type" value="Genomic_DNA"/>
</dbReference>
<keyword evidence="1" id="KW-0805">Transcription regulation</keyword>
<protein>
    <recommendedName>
        <fullName evidence="4">HTH gntR-type domain-containing protein</fullName>
    </recommendedName>
</protein>
<proteinExistence type="predicted"/>
<dbReference type="PROSITE" id="PS50949">
    <property type="entry name" value="HTH_GNTR"/>
    <property type="match status" value="1"/>
</dbReference>
<feature type="domain" description="HTH gntR-type" evidence="4">
    <location>
        <begin position="8"/>
        <end position="75"/>
    </location>
</feature>
<dbReference type="AlphaFoldDB" id="A0A1C9HV74"/>
<dbReference type="PANTHER" id="PTHR43537:SF49">
    <property type="entry name" value="TRANSCRIPTIONAL REGULATORY PROTEIN"/>
    <property type="match status" value="1"/>
</dbReference>
<dbReference type="InterPro" id="IPR008920">
    <property type="entry name" value="TF_FadR/GntR_C"/>
</dbReference>
<dbReference type="InterPro" id="IPR036390">
    <property type="entry name" value="WH_DNA-bd_sf"/>
</dbReference>
<evidence type="ECO:0000256" key="1">
    <source>
        <dbReference type="ARBA" id="ARBA00023015"/>
    </source>
</evidence>
<keyword evidence="3" id="KW-0804">Transcription</keyword>
<dbReference type="PANTHER" id="PTHR43537">
    <property type="entry name" value="TRANSCRIPTIONAL REGULATOR, GNTR FAMILY"/>
    <property type="match status" value="1"/>
</dbReference>
<dbReference type="PRINTS" id="PR00033">
    <property type="entry name" value="HTHASNC"/>
</dbReference>
<dbReference type="Gene3D" id="1.20.120.530">
    <property type="entry name" value="GntR ligand-binding domain-like"/>
    <property type="match status" value="1"/>
</dbReference>
<dbReference type="InterPro" id="IPR036388">
    <property type="entry name" value="WH-like_DNA-bd_sf"/>
</dbReference>
<dbReference type="CDD" id="cd07377">
    <property type="entry name" value="WHTH_GntR"/>
    <property type="match status" value="1"/>
</dbReference>
<dbReference type="Gene3D" id="1.10.10.10">
    <property type="entry name" value="Winged helix-like DNA-binding domain superfamily/Winged helix DNA-binding domain"/>
    <property type="match status" value="1"/>
</dbReference>
<reference evidence="5" key="1">
    <citation type="journal article" date="2015" name="BMC Genomics">
        <title>Transcriptome profiling of a Rhizobium leguminosarum bv. trifolii rosR mutant reveals the role of the transcriptional regulator RosR in motility, synthesis of cell-surface components, and other cellular processes.</title>
        <authorList>
            <person name="Rachwal K."/>
            <person name="Matczynska E."/>
            <person name="Janczarek M."/>
        </authorList>
    </citation>
    <scope>NUCLEOTIDE SEQUENCE</scope>
    <source>
        <strain evidence="5">Rt24.2</strain>
    </source>
</reference>
<organism evidence="5">
    <name type="scientific">Rhizobium leguminosarum bv. trifolii</name>
    <dbReference type="NCBI Taxonomy" id="386"/>
    <lineage>
        <taxon>Bacteria</taxon>
        <taxon>Pseudomonadati</taxon>
        <taxon>Pseudomonadota</taxon>
        <taxon>Alphaproteobacteria</taxon>
        <taxon>Hyphomicrobiales</taxon>
        <taxon>Rhizobiaceae</taxon>
        <taxon>Rhizobium/Agrobacterium group</taxon>
        <taxon>Rhizobium</taxon>
    </lineage>
</organism>
<dbReference type="SUPFAM" id="SSF48008">
    <property type="entry name" value="GntR ligand-binding domain-like"/>
    <property type="match status" value="1"/>
</dbReference>
<evidence type="ECO:0000259" key="4">
    <source>
        <dbReference type="PROSITE" id="PS50949"/>
    </source>
</evidence>
<evidence type="ECO:0000313" key="5">
    <source>
        <dbReference type="EMBL" id="AOO90551.1"/>
    </source>
</evidence>
<evidence type="ECO:0000256" key="3">
    <source>
        <dbReference type="ARBA" id="ARBA00023163"/>
    </source>
</evidence>
<sequence length="124" mass="13561">MAKTGERQMLGHNAYRSILEFIRDGVYPPGGRLREEEVAERLGISRTPVREALGRLQQKGLLQAAPGRGLAIATLDTEQVFELYAMRGELEALVAQFAAQHATNAEIANLQDLNAEFAAATSPR</sequence>
<dbReference type="SUPFAM" id="SSF46785">
    <property type="entry name" value="Winged helix' DNA-binding domain"/>
    <property type="match status" value="1"/>
</dbReference>
<dbReference type="InterPro" id="IPR000485">
    <property type="entry name" value="AsnC-type_HTH_dom"/>
</dbReference>
<dbReference type="RefSeq" id="WP_141678136.1">
    <property type="nucleotide sequence ID" value="NZ_MAMO01000024.1"/>
</dbReference>
<evidence type="ECO:0000256" key="2">
    <source>
        <dbReference type="ARBA" id="ARBA00023125"/>
    </source>
</evidence>
<dbReference type="PRINTS" id="PR00035">
    <property type="entry name" value="HTHGNTR"/>
</dbReference>
<dbReference type="Pfam" id="PF00392">
    <property type="entry name" value="GntR"/>
    <property type="match status" value="1"/>
</dbReference>
<name>A0A1C9HV74_RHILT</name>
<keyword evidence="2" id="KW-0238">DNA-binding</keyword>
<reference evidence="5" key="2">
    <citation type="journal article" date="2016" name="Front. Microbiol.">
        <title>The Regulatory Protein RosR Affects Rhizobium leguminosarum bv. trifolii Protein Profiles, Cell Surface Properties, and Symbiosis with Clover.</title>
        <authorList>
            <person name="Rachwal K."/>
            <person name="Boguszewska A."/>
            <person name="Kopcinska J."/>
            <person name="Karas M."/>
            <person name="Tchorzewski M."/>
            <person name="Janczarek M."/>
        </authorList>
    </citation>
    <scope>NUCLEOTIDE SEQUENCE</scope>
    <source>
        <strain evidence="5">Rt24.2</strain>
    </source>
</reference>
<dbReference type="GO" id="GO:0043565">
    <property type="term" value="F:sequence-specific DNA binding"/>
    <property type="evidence" value="ECO:0007669"/>
    <property type="project" value="InterPro"/>
</dbReference>